<dbReference type="Pfam" id="PF00464">
    <property type="entry name" value="SHMT"/>
    <property type="match status" value="1"/>
</dbReference>
<dbReference type="FunFam" id="3.40.640.10:FF:000001">
    <property type="entry name" value="Serine hydroxymethyltransferase"/>
    <property type="match status" value="1"/>
</dbReference>
<proteinExistence type="inferred from homology"/>
<dbReference type="InterPro" id="IPR049943">
    <property type="entry name" value="Ser_HO-MeTrfase-like"/>
</dbReference>
<dbReference type="PIRSF" id="PIRSF000412">
    <property type="entry name" value="SHMT"/>
    <property type="match status" value="1"/>
</dbReference>
<name>A0A1G2JQM3_9BACT</name>
<dbReference type="GO" id="GO:0035999">
    <property type="term" value="P:tetrahydrofolate interconversion"/>
    <property type="evidence" value="ECO:0007669"/>
    <property type="project" value="UniProtKB-UniRule"/>
</dbReference>
<dbReference type="InterPro" id="IPR039429">
    <property type="entry name" value="SHMT-like_dom"/>
</dbReference>
<comment type="similarity">
    <text evidence="3 9">Belongs to the SHMT family.</text>
</comment>
<evidence type="ECO:0000256" key="10">
    <source>
        <dbReference type="PIRSR" id="PIRSR000412-50"/>
    </source>
</evidence>
<comment type="pathway">
    <text evidence="9">Amino-acid biosynthesis; glycine biosynthesis; glycine from L-serine: step 1/1.</text>
</comment>
<feature type="modified residue" description="N6-(pyridoxal phosphate)lysine" evidence="9 10">
    <location>
        <position position="225"/>
    </location>
</feature>
<keyword evidence="6 9" id="KW-0554">One-carbon metabolism</keyword>
<comment type="function">
    <text evidence="9">Catalyzes the reversible interconversion of serine and glycine with tetrahydrofolate (THF) serving as the one-carbon carrier. This reaction serves as the major source of one-carbon groups required for the biosynthesis of purines, thymidylate, methionine, and other important biomolecules. Also exhibits THF-independent aldolase activity toward beta-hydroxyamino acids, producing glycine and aldehydes, via a retro-aldol mechanism.</text>
</comment>
<dbReference type="PANTHER" id="PTHR11680:SF35">
    <property type="entry name" value="SERINE HYDROXYMETHYLTRANSFERASE 1"/>
    <property type="match status" value="1"/>
</dbReference>
<evidence type="ECO:0000259" key="11">
    <source>
        <dbReference type="Pfam" id="PF00464"/>
    </source>
</evidence>
<dbReference type="PANTHER" id="PTHR11680">
    <property type="entry name" value="SERINE HYDROXYMETHYLTRANSFERASE"/>
    <property type="match status" value="1"/>
</dbReference>
<dbReference type="Gene3D" id="3.40.640.10">
    <property type="entry name" value="Type I PLP-dependent aspartate aminotransferase-like (Major domain)"/>
    <property type="match status" value="1"/>
</dbReference>
<dbReference type="InterPro" id="IPR019798">
    <property type="entry name" value="Ser_HO-MeTrfase_PLP_BS"/>
</dbReference>
<dbReference type="Gene3D" id="3.90.1150.10">
    <property type="entry name" value="Aspartate Aminotransferase, domain 1"/>
    <property type="match status" value="1"/>
</dbReference>
<evidence type="ECO:0000256" key="3">
    <source>
        <dbReference type="ARBA" id="ARBA00006376"/>
    </source>
</evidence>
<feature type="site" description="Plays an important role in substrate specificity" evidence="9">
    <location>
        <position position="224"/>
    </location>
</feature>
<dbReference type="GO" id="GO:0030170">
    <property type="term" value="F:pyridoxal phosphate binding"/>
    <property type="evidence" value="ECO:0007669"/>
    <property type="project" value="UniProtKB-UniRule"/>
</dbReference>
<gene>
    <name evidence="9" type="primary">glyA</name>
    <name evidence="12" type="ORF">A2561_04590</name>
</gene>
<dbReference type="GO" id="GO:0019264">
    <property type="term" value="P:glycine biosynthetic process from serine"/>
    <property type="evidence" value="ECO:0007669"/>
    <property type="project" value="UniProtKB-UniRule"/>
</dbReference>
<dbReference type="EMBL" id="MHPU01000020">
    <property type="protein sequence ID" value="OGZ88548.1"/>
    <property type="molecule type" value="Genomic_DNA"/>
</dbReference>
<dbReference type="PROSITE" id="PS00096">
    <property type="entry name" value="SHMT"/>
    <property type="match status" value="1"/>
</dbReference>
<feature type="binding site" evidence="9">
    <location>
        <begin position="121"/>
        <end position="123"/>
    </location>
    <ligand>
        <name>(6S)-5,6,7,8-tetrahydrofolate</name>
        <dbReference type="ChEBI" id="CHEBI:57453"/>
    </ligand>
</feature>
<evidence type="ECO:0000256" key="8">
    <source>
        <dbReference type="ARBA" id="ARBA00022898"/>
    </source>
</evidence>
<feature type="domain" description="Serine hydroxymethyltransferase-like" evidence="11">
    <location>
        <begin position="4"/>
        <end position="388"/>
    </location>
</feature>
<evidence type="ECO:0000256" key="1">
    <source>
        <dbReference type="ARBA" id="ARBA00001933"/>
    </source>
</evidence>
<evidence type="ECO:0000256" key="6">
    <source>
        <dbReference type="ARBA" id="ARBA00022563"/>
    </source>
</evidence>
<dbReference type="SUPFAM" id="SSF53383">
    <property type="entry name" value="PLP-dependent transferases"/>
    <property type="match status" value="1"/>
</dbReference>
<accession>A0A1G2JQM3</accession>
<evidence type="ECO:0000256" key="9">
    <source>
        <dbReference type="HAMAP-Rule" id="MF_00051"/>
    </source>
</evidence>
<evidence type="ECO:0000313" key="13">
    <source>
        <dbReference type="Proteomes" id="UP000178935"/>
    </source>
</evidence>
<protein>
    <recommendedName>
        <fullName evidence="9">Serine hydroxymethyltransferase</fullName>
        <shortName evidence="9">SHMT</shortName>
        <shortName evidence="9">Serine methylase</shortName>
        <ecNumber evidence="9">2.1.2.1</ecNumber>
    </recommendedName>
</protein>
<evidence type="ECO:0000313" key="12">
    <source>
        <dbReference type="EMBL" id="OGZ88548.1"/>
    </source>
</evidence>
<dbReference type="InterPro" id="IPR015421">
    <property type="entry name" value="PyrdxlP-dep_Trfase_major"/>
</dbReference>
<dbReference type="CDD" id="cd00378">
    <property type="entry name" value="SHMT"/>
    <property type="match status" value="1"/>
</dbReference>
<organism evidence="12 13">
    <name type="scientific">Candidatus Staskawiczbacteria bacterium RIFOXYD1_FULL_32_13</name>
    <dbReference type="NCBI Taxonomy" id="1802234"/>
    <lineage>
        <taxon>Bacteria</taxon>
        <taxon>Candidatus Staskawicziibacteriota</taxon>
    </lineage>
</organism>
<evidence type="ECO:0000256" key="2">
    <source>
        <dbReference type="ARBA" id="ARBA00004496"/>
    </source>
</evidence>
<comment type="caution">
    <text evidence="9">Lacks conserved residue(s) required for the propagation of feature annotation.</text>
</comment>
<keyword evidence="9" id="KW-0028">Amino-acid biosynthesis</keyword>
<evidence type="ECO:0000256" key="5">
    <source>
        <dbReference type="ARBA" id="ARBA00022490"/>
    </source>
</evidence>
<comment type="caution">
    <text evidence="12">The sequence shown here is derived from an EMBL/GenBank/DDBJ whole genome shotgun (WGS) entry which is preliminary data.</text>
</comment>
<dbReference type="UniPathway" id="UPA00288">
    <property type="reaction ID" value="UER01023"/>
</dbReference>
<comment type="subcellular location">
    <subcellularLocation>
        <location evidence="2 9">Cytoplasm</location>
    </subcellularLocation>
</comment>
<comment type="pathway">
    <text evidence="9">One-carbon metabolism; tetrahydrofolate interconversion.</text>
</comment>
<dbReference type="Proteomes" id="UP000178935">
    <property type="component" value="Unassembled WGS sequence"/>
</dbReference>
<comment type="cofactor">
    <cofactor evidence="1 9 10">
        <name>pyridoxal 5'-phosphate</name>
        <dbReference type="ChEBI" id="CHEBI:597326"/>
    </cofactor>
</comment>
<reference evidence="12 13" key="1">
    <citation type="journal article" date="2016" name="Nat. Commun.">
        <title>Thousands of microbial genomes shed light on interconnected biogeochemical processes in an aquifer system.</title>
        <authorList>
            <person name="Anantharaman K."/>
            <person name="Brown C.T."/>
            <person name="Hug L.A."/>
            <person name="Sharon I."/>
            <person name="Castelle C.J."/>
            <person name="Probst A.J."/>
            <person name="Thomas B.C."/>
            <person name="Singh A."/>
            <person name="Wilkins M.J."/>
            <person name="Karaoz U."/>
            <person name="Brodie E.L."/>
            <person name="Williams K.H."/>
            <person name="Hubbard S.S."/>
            <person name="Banfield J.F."/>
        </authorList>
    </citation>
    <scope>NUCLEOTIDE SEQUENCE [LARGE SCALE GENOMIC DNA]</scope>
</reference>
<dbReference type="EC" id="2.1.2.1" evidence="9"/>
<comment type="catalytic activity">
    <reaction evidence="9">
        <text>(6R)-5,10-methylene-5,6,7,8-tetrahydrofolate + glycine + H2O = (6S)-5,6,7,8-tetrahydrofolate + L-serine</text>
        <dbReference type="Rhea" id="RHEA:15481"/>
        <dbReference type="ChEBI" id="CHEBI:15377"/>
        <dbReference type="ChEBI" id="CHEBI:15636"/>
        <dbReference type="ChEBI" id="CHEBI:33384"/>
        <dbReference type="ChEBI" id="CHEBI:57305"/>
        <dbReference type="ChEBI" id="CHEBI:57453"/>
        <dbReference type="EC" id="2.1.2.1"/>
    </reaction>
</comment>
<evidence type="ECO:0000256" key="7">
    <source>
        <dbReference type="ARBA" id="ARBA00022679"/>
    </source>
</evidence>
<keyword evidence="7 9" id="KW-0808">Transferase</keyword>
<keyword evidence="8 9" id="KW-0663">Pyridoxal phosphate</keyword>
<comment type="subunit">
    <text evidence="4 9">Homodimer.</text>
</comment>
<dbReference type="InterPro" id="IPR015422">
    <property type="entry name" value="PyrdxlP-dep_Trfase_small"/>
</dbReference>
<dbReference type="InterPro" id="IPR015424">
    <property type="entry name" value="PyrdxlP-dep_Trfase"/>
</dbReference>
<evidence type="ECO:0000256" key="4">
    <source>
        <dbReference type="ARBA" id="ARBA00011738"/>
    </source>
</evidence>
<sequence>MAKLKKLDTEIAKLIELETDRQKNSLQMIPSENHCSPAVREALGSILTDKYAEGYPGKRYYGGNQIIDMVENLCIERAKKAFGVPFVNVQPYSGSPANFAVYLATCEPGDTIMGHNLPDGGHISHGWKVNITSKIYKSIPYHVKKDGYLDMDEIRKLALEHKPKLMWCGATAYVREFPFEEFAKIADEVGAYFVADIAHISGLVIAGAHKSPVPYAHIVTTTTHKTLRGPRGGMVMVTEKGLKKDPELGEKINKAIFPGGVQGGPHEHQISAIAVALGEALKPDFKKYGKQIVKNAKVLGQELVKNKVKIVSGGTDNHMLLIDLTDISAGRGVFLSDALDIAGITVNKNMIPQDPSSPFYPSGVRLGTPAITTRGMKEKEMKIIATWIAKTVEEIKKYQLPTEKEERIIYLRNFRKEIKVNKELKKISQEVLKFCKKFPLPK</sequence>
<dbReference type="InterPro" id="IPR001085">
    <property type="entry name" value="Ser_HO-MeTrfase"/>
</dbReference>
<dbReference type="GO" id="GO:0004372">
    <property type="term" value="F:glycine hydroxymethyltransferase activity"/>
    <property type="evidence" value="ECO:0007669"/>
    <property type="project" value="UniProtKB-UniRule"/>
</dbReference>
<keyword evidence="5 9" id="KW-0963">Cytoplasm</keyword>
<feature type="binding site" evidence="9">
    <location>
        <position position="117"/>
    </location>
    <ligand>
        <name>(6S)-5,6,7,8-tetrahydrofolate</name>
        <dbReference type="ChEBI" id="CHEBI:57453"/>
    </ligand>
</feature>
<dbReference type="AlphaFoldDB" id="A0A1G2JQM3"/>
<dbReference type="NCBIfam" id="NF000586">
    <property type="entry name" value="PRK00011.1"/>
    <property type="match status" value="1"/>
</dbReference>
<dbReference type="HAMAP" id="MF_00051">
    <property type="entry name" value="SHMT"/>
    <property type="match status" value="1"/>
</dbReference>
<dbReference type="UniPathway" id="UPA00193"/>
<feature type="binding site" evidence="9">
    <location>
        <begin position="357"/>
        <end position="359"/>
    </location>
    <ligand>
        <name>(6S)-5,6,7,8-tetrahydrofolate</name>
        <dbReference type="ChEBI" id="CHEBI:57453"/>
    </ligand>
</feature>
<dbReference type="GO" id="GO:0005829">
    <property type="term" value="C:cytosol"/>
    <property type="evidence" value="ECO:0007669"/>
    <property type="project" value="TreeGrafter"/>
</dbReference>